<sequence>MKMAFSLAVAIAATSLNVDVNAAPVRNASMSFQGDVTSRGDVTPQGDVQLAGLAWRCGKKNPAEWGTFGNGCLKQKRKARQGKA</sequence>
<proteinExistence type="predicted"/>
<dbReference type="EMBL" id="PUIV01000001">
    <property type="protein sequence ID" value="PWB95841.1"/>
    <property type="molecule type" value="Genomic_DNA"/>
</dbReference>
<feature type="chain" id="PRO_5015520873" evidence="1">
    <location>
        <begin position="23"/>
        <end position="84"/>
    </location>
</feature>
<dbReference type="OrthoDB" id="8456566at2"/>
<evidence type="ECO:0000313" key="2">
    <source>
        <dbReference type="EMBL" id="PWB95841.1"/>
    </source>
</evidence>
<keyword evidence="3" id="KW-1185">Reference proteome</keyword>
<comment type="caution">
    <text evidence="2">The sequence shown here is derived from an EMBL/GenBank/DDBJ whole genome shotgun (WGS) entry which is preliminary data.</text>
</comment>
<name>A0A2U1SW41_METSR</name>
<keyword evidence="1" id="KW-0732">Signal</keyword>
<accession>A0A2U1SW41</accession>
<dbReference type="Proteomes" id="UP000245137">
    <property type="component" value="Unassembled WGS sequence"/>
</dbReference>
<protein>
    <submittedName>
        <fullName evidence="2">Uncharacterized protein</fullName>
    </submittedName>
</protein>
<organism evidence="2 3">
    <name type="scientific">Methylosinus sporium</name>
    <dbReference type="NCBI Taxonomy" id="428"/>
    <lineage>
        <taxon>Bacteria</taxon>
        <taxon>Pseudomonadati</taxon>
        <taxon>Pseudomonadota</taxon>
        <taxon>Alphaproteobacteria</taxon>
        <taxon>Hyphomicrobiales</taxon>
        <taxon>Methylocystaceae</taxon>
        <taxon>Methylosinus</taxon>
    </lineage>
</organism>
<feature type="signal peptide" evidence="1">
    <location>
        <begin position="1"/>
        <end position="22"/>
    </location>
</feature>
<dbReference type="RefSeq" id="WP_108915514.1">
    <property type="nucleotide sequence ID" value="NZ_BGJY01000001.1"/>
</dbReference>
<dbReference type="AlphaFoldDB" id="A0A2U1SW41"/>
<reference evidence="2 3" key="1">
    <citation type="journal article" date="2018" name="Appl. Microbiol. Biotechnol.">
        <title>Co-cultivation of the strictly anaerobic methanogen Methanosarcina barkeri with aerobic methanotrophs in an oxygen-limited membrane bioreactor.</title>
        <authorList>
            <person name="In 't Zandt M.H."/>
            <person name="van den Bosch T.J.M."/>
            <person name="Rijkers R."/>
            <person name="van Kessel M.A.H.J."/>
            <person name="Jetten M.S.M."/>
            <person name="Welte C.U."/>
        </authorList>
    </citation>
    <scope>NUCLEOTIDE SEQUENCE [LARGE SCALE GENOMIC DNA]</scope>
    <source>
        <strain evidence="2 3">DSM 17706</strain>
    </source>
</reference>
<evidence type="ECO:0000256" key="1">
    <source>
        <dbReference type="SAM" id="SignalP"/>
    </source>
</evidence>
<gene>
    <name evidence="2" type="ORF">C5689_01730</name>
</gene>
<evidence type="ECO:0000313" key="3">
    <source>
        <dbReference type="Proteomes" id="UP000245137"/>
    </source>
</evidence>